<keyword evidence="3" id="KW-0238">DNA-binding</keyword>
<dbReference type="PANTHER" id="PTHR43140:SF1">
    <property type="entry name" value="TYPE I RESTRICTION ENZYME ECOKI SPECIFICITY SUBUNIT"/>
    <property type="match status" value="1"/>
</dbReference>
<dbReference type="CDD" id="cd17246">
    <property type="entry name" value="RMtype1_S_SonII-TRD2-CR2_like"/>
    <property type="match status" value="1"/>
</dbReference>
<proteinExistence type="inferred from homology"/>
<dbReference type="Pfam" id="PF01420">
    <property type="entry name" value="Methylase_S"/>
    <property type="match status" value="2"/>
</dbReference>
<dbReference type="CDD" id="cd17515">
    <property type="entry name" value="RMtype1_S_MjaORF132P_Sau1132ORF3780P-TRD1-CR1_like"/>
    <property type="match status" value="1"/>
</dbReference>
<evidence type="ECO:0000256" key="3">
    <source>
        <dbReference type="ARBA" id="ARBA00023125"/>
    </source>
</evidence>
<evidence type="ECO:0000259" key="4">
    <source>
        <dbReference type="Pfam" id="PF01420"/>
    </source>
</evidence>
<dbReference type="RefSeq" id="WP_088813386.1">
    <property type="nucleotide sequence ID" value="NZ_FYEX01000002.1"/>
</dbReference>
<feature type="domain" description="Type I restriction modification DNA specificity" evidence="4">
    <location>
        <begin position="389"/>
        <end position="565"/>
    </location>
</feature>
<evidence type="ECO:0000313" key="6">
    <source>
        <dbReference type="Proteomes" id="UP000197215"/>
    </source>
</evidence>
<sequence>MYRIQELLIENIDLWSKADALKFVGSGRNSASSAHIYGVEKLRRLILRLAINGKLLEQNSGDKPTSTLLKEIDAYVSEAVHEKLIRKPKLYLPVDSTEMTSSIPSGWAWLRLGQIGDWGAGATPLRSMPNYYGGNVPWFKSGELSSDFINVSEETITELALEKCSLRMNNPGDVLLAMYGATIGKASILEVAGTTNQAVCACTPYPGIFNRYLLLLLKALRPYFIGQGAGGAQPNISREKIIDTPVLIPPTEEQIRIVDKVSELMLLCDQLESLTFSESKHHERIVYSMLNSLTRSSNVDDRNLKWRSVNENFDNLFTSIKSIEALKESLSELAIMGMLTSKNNSDQPVDELLENISKEREDFLTKRRAAGGQNPRVTKHDACQLPLPKGWRWTTLGELSLFITDGTHHTPTYISSGIPFISIKDINGTEISFKDCKYISHQQHVEINKRCNPELGDILLCRIGTLGRPTIVNISNPFSLFVSVGLIKLPKSVDITRYLHLVLGSPFLIRQYDQIKAGGIHTNKLNLADIPKLLIPLPPIQEQRRILEKFDELMAITQELRSHINSANDVRLKIADALVDQALLK</sequence>
<dbReference type="Gene3D" id="3.90.220.20">
    <property type="entry name" value="DNA methylase specificity domains"/>
    <property type="match status" value="2"/>
</dbReference>
<dbReference type="InterPro" id="IPR051212">
    <property type="entry name" value="Type-I_RE_S_subunit"/>
</dbReference>
<accession>A0A212U176</accession>
<gene>
    <name evidence="5" type="ORF">SAMN06295916_1446</name>
</gene>
<dbReference type="PANTHER" id="PTHR43140">
    <property type="entry name" value="TYPE-1 RESTRICTION ENZYME ECOKI SPECIFICITY PROTEIN"/>
    <property type="match status" value="1"/>
</dbReference>
<dbReference type="GO" id="GO:0003677">
    <property type="term" value="F:DNA binding"/>
    <property type="evidence" value="ECO:0007669"/>
    <property type="project" value="UniProtKB-KW"/>
</dbReference>
<dbReference type="SUPFAM" id="SSF116734">
    <property type="entry name" value="DNA methylase specificity domain"/>
    <property type="match status" value="2"/>
</dbReference>
<dbReference type="AlphaFoldDB" id="A0A212U176"/>
<reference evidence="5 6" key="1">
    <citation type="submission" date="2017-06" db="EMBL/GenBank/DDBJ databases">
        <authorList>
            <person name="Kim H.J."/>
            <person name="Triplett B.A."/>
        </authorList>
    </citation>
    <scope>NUCLEOTIDE SEQUENCE [LARGE SCALE GENOMIC DNA]</scope>
    <source>
        <strain evidence="5 6">MWH-VicM1</strain>
    </source>
</reference>
<dbReference type="Proteomes" id="UP000197215">
    <property type="component" value="Unassembled WGS sequence"/>
</dbReference>
<protein>
    <submittedName>
        <fullName evidence="5">Type I restriction enzyme, S subunit</fullName>
    </submittedName>
</protein>
<organism evidence="5 6">
    <name type="scientific">Polynucleobacter victoriensis</name>
    <dbReference type="NCBI Taxonomy" id="2049319"/>
    <lineage>
        <taxon>Bacteria</taxon>
        <taxon>Pseudomonadati</taxon>
        <taxon>Pseudomonadota</taxon>
        <taxon>Betaproteobacteria</taxon>
        <taxon>Burkholderiales</taxon>
        <taxon>Burkholderiaceae</taxon>
        <taxon>Polynucleobacter</taxon>
    </lineage>
</organism>
<evidence type="ECO:0000256" key="1">
    <source>
        <dbReference type="ARBA" id="ARBA00010923"/>
    </source>
</evidence>
<comment type="similarity">
    <text evidence="1">Belongs to the type-I restriction system S methylase family.</text>
</comment>
<evidence type="ECO:0000313" key="5">
    <source>
        <dbReference type="EMBL" id="SNC71988.1"/>
    </source>
</evidence>
<dbReference type="OrthoDB" id="5298944at2"/>
<dbReference type="GO" id="GO:0009307">
    <property type="term" value="P:DNA restriction-modification system"/>
    <property type="evidence" value="ECO:0007669"/>
    <property type="project" value="UniProtKB-KW"/>
</dbReference>
<evidence type="ECO:0000256" key="2">
    <source>
        <dbReference type="ARBA" id="ARBA00022747"/>
    </source>
</evidence>
<feature type="domain" description="Type I restriction modification DNA specificity" evidence="4">
    <location>
        <begin position="104"/>
        <end position="272"/>
    </location>
</feature>
<name>A0A212U176_9BURK</name>
<dbReference type="InterPro" id="IPR044946">
    <property type="entry name" value="Restrct_endonuc_typeI_TRD_sf"/>
</dbReference>
<dbReference type="InterPro" id="IPR000055">
    <property type="entry name" value="Restrct_endonuc_typeI_TRD"/>
</dbReference>
<keyword evidence="6" id="KW-1185">Reference proteome</keyword>
<dbReference type="EMBL" id="FYEX01000002">
    <property type="protein sequence ID" value="SNC71988.1"/>
    <property type="molecule type" value="Genomic_DNA"/>
</dbReference>
<keyword evidence="2" id="KW-0680">Restriction system</keyword>